<evidence type="ECO:0000256" key="11">
    <source>
        <dbReference type="RuleBase" id="RU004386"/>
    </source>
</evidence>
<dbReference type="EMBL" id="JABANO010014298">
    <property type="protein sequence ID" value="KAF4738805.1"/>
    <property type="molecule type" value="Genomic_DNA"/>
</dbReference>
<keyword evidence="13" id="KW-1185">Reference proteome</keyword>
<dbReference type="GO" id="GO:0006508">
    <property type="term" value="P:proteolysis"/>
    <property type="evidence" value="ECO:0007669"/>
    <property type="project" value="UniProtKB-KW"/>
</dbReference>
<sequence length="532" mass="57849">MKAVGCNKPLTTTTSTTTTAAAAAAGRRFIDFVNRTGSPYHSVLASKRLLLNKGFTPLSEKKSWSSIIQRGGKYFITRNHSEIFAFIVGNKFNTDAMSNNAAGGAGSRIIMVGAHTDSPCLRLRPRSPIKPKEGIIQLGVTTYGGGLWHTWFDRGLGMAGKVVIHNKKGYIEERLIRVDRPVAIIPNLAIHLQTAEERNAGFKINPEEHLMPIFCSSKYYQEQQQAAAAAGGGDDDKQDTDDDAMVNGNHRALMELLSNEAGCAINDIIDFDICMMDATPSSIIGVYDEFISSPRVDNLLSTWACMEALSSQSDHLVDGKDIYIAAAFDHEECGSTSYTGANSMTLQSWIKRILSSLDQHADRYFSQIIARSILVSADGAHAIHPNYPSKHQSEHKVYLHDGIVIKTNTNQRYATNALTASMIRALASSCTPCGGSDEGDGGVNTAAPIPIQDFVVRNDSPCGSTIGPMMSANIGIRTIDLGAAQWAMHSCRETCSVDDAAHLVSLCEVIYKHWGDIDDNLIEVMDDDDARQ</sequence>
<reference evidence="12 13" key="1">
    <citation type="submission" date="2020-04" db="EMBL/GenBank/DDBJ databases">
        <title>Perkinsus olseni comparative genomics.</title>
        <authorList>
            <person name="Bogema D.R."/>
        </authorList>
    </citation>
    <scope>NUCLEOTIDE SEQUENCE [LARGE SCALE GENOMIC DNA]</scope>
    <source>
        <strain evidence="12 13">ATCC PRA-207</strain>
    </source>
</reference>
<evidence type="ECO:0000256" key="9">
    <source>
        <dbReference type="ARBA" id="ARBA00022833"/>
    </source>
</evidence>
<gene>
    <name evidence="12" type="ORF">FOZ63_004026</name>
</gene>
<dbReference type="SUPFAM" id="SSF53187">
    <property type="entry name" value="Zn-dependent exopeptidases"/>
    <property type="match status" value="1"/>
</dbReference>
<evidence type="ECO:0000256" key="1">
    <source>
        <dbReference type="ARBA" id="ARBA00001335"/>
    </source>
</evidence>
<dbReference type="AlphaFoldDB" id="A0A7J6T106"/>
<organism evidence="12 13">
    <name type="scientific">Perkinsus olseni</name>
    <name type="common">Perkinsus atlanticus</name>
    <dbReference type="NCBI Taxonomy" id="32597"/>
    <lineage>
        <taxon>Eukaryota</taxon>
        <taxon>Sar</taxon>
        <taxon>Alveolata</taxon>
        <taxon>Perkinsozoa</taxon>
        <taxon>Perkinsea</taxon>
        <taxon>Perkinsida</taxon>
        <taxon>Perkinsidae</taxon>
        <taxon>Perkinsus</taxon>
    </lineage>
</organism>
<name>A0A7J6T106_PEROL</name>
<comment type="cofactor">
    <cofactor evidence="2">
        <name>Zn(2+)</name>
        <dbReference type="ChEBI" id="CHEBI:29105"/>
    </cofactor>
</comment>
<evidence type="ECO:0000256" key="4">
    <source>
        <dbReference type="ARBA" id="ARBA00011965"/>
    </source>
</evidence>
<keyword evidence="8 11" id="KW-0378">Hydrolase</keyword>
<keyword evidence="10 11" id="KW-0482">Metalloprotease</keyword>
<accession>A0A7J6T106</accession>
<dbReference type="SUPFAM" id="SSF101821">
    <property type="entry name" value="Aminopeptidase/glucanase lid domain"/>
    <property type="match status" value="1"/>
</dbReference>
<keyword evidence="7 11" id="KW-0479">Metal-binding</keyword>
<dbReference type="GO" id="GO:0008270">
    <property type="term" value="F:zinc ion binding"/>
    <property type="evidence" value="ECO:0007669"/>
    <property type="project" value="InterPro"/>
</dbReference>
<comment type="catalytic activity">
    <reaction evidence="1">
        <text>Release of an N-terminal aspartate or glutamate from a peptide, with a preference for aspartate.</text>
        <dbReference type="EC" id="3.4.11.21"/>
    </reaction>
</comment>
<dbReference type="GO" id="GO:0008237">
    <property type="term" value="F:metallopeptidase activity"/>
    <property type="evidence" value="ECO:0007669"/>
    <property type="project" value="UniProtKB-KW"/>
</dbReference>
<dbReference type="InterPro" id="IPR001948">
    <property type="entry name" value="Peptidase_M18"/>
</dbReference>
<dbReference type="Gene3D" id="2.30.250.10">
    <property type="entry name" value="Aminopeptidase i, Domain 2"/>
    <property type="match status" value="1"/>
</dbReference>
<dbReference type="CDD" id="cd05658">
    <property type="entry name" value="M18_DAP"/>
    <property type="match status" value="1"/>
</dbReference>
<evidence type="ECO:0000256" key="6">
    <source>
        <dbReference type="ARBA" id="ARBA00022670"/>
    </source>
</evidence>
<comment type="caution">
    <text evidence="12">The sequence shown here is derived from an EMBL/GenBank/DDBJ whole genome shotgun (WGS) entry which is preliminary data.</text>
</comment>
<proteinExistence type="inferred from homology"/>
<evidence type="ECO:0000256" key="2">
    <source>
        <dbReference type="ARBA" id="ARBA00001947"/>
    </source>
</evidence>
<evidence type="ECO:0000256" key="10">
    <source>
        <dbReference type="ARBA" id="ARBA00023049"/>
    </source>
</evidence>
<keyword evidence="9 11" id="KW-0862">Zinc</keyword>
<dbReference type="Proteomes" id="UP000553632">
    <property type="component" value="Unassembled WGS sequence"/>
</dbReference>
<dbReference type="OMA" id="LLDTHYY"/>
<dbReference type="Gene3D" id="3.40.630.10">
    <property type="entry name" value="Zn peptidases"/>
    <property type="match status" value="1"/>
</dbReference>
<dbReference type="PANTHER" id="PTHR28570:SF3">
    <property type="entry name" value="ASPARTYL AMINOPEPTIDASE"/>
    <property type="match status" value="1"/>
</dbReference>
<evidence type="ECO:0000256" key="8">
    <source>
        <dbReference type="ARBA" id="ARBA00022801"/>
    </source>
</evidence>
<dbReference type="EC" id="3.4.11.21" evidence="4"/>
<evidence type="ECO:0000256" key="5">
    <source>
        <dbReference type="ARBA" id="ARBA00022438"/>
    </source>
</evidence>
<dbReference type="PANTHER" id="PTHR28570">
    <property type="entry name" value="ASPARTYL AMINOPEPTIDASE"/>
    <property type="match status" value="1"/>
</dbReference>
<evidence type="ECO:0000313" key="12">
    <source>
        <dbReference type="EMBL" id="KAF4738805.1"/>
    </source>
</evidence>
<keyword evidence="6 11" id="KW-0645">Protease</keyword>
<protein>
    <recommendedName>
        <fullName evidence="4">aspartyl aminopeptidase</fullName>
        <ecNumber evidence="4">3.4.11.21</ecNumber>
    </recommendedName>
</protein>
<comment type="similarity">
    <text evidence="3 11">Belongs to the peptidase M18 family.</text>
</comment>
<evidence type="ECO:0000256" key="3">
    <source>
        <dbReference type="ARBA" id="ARBA00008290"/>
    </source>
</evidence>
<evidence type="ECO:0000256" key="7">
    <source>
        <dbReference type="ARBA" id="ARBA00022723"/>
    </source>
</evidence>
<dbReference type="Pfam" id="PF02127">
    <property type="entry name" value="Peptidase_M18"/>
    <property type="match status" value="1"/>
</dbReference>
<dbReference type="PRINTS" id="PR00932">
    <property type="entry name" value="AMINO1PTASE"/>
</dbReference>
<keyword evidence="5 11" id="KW-0031">Aminopeptidase</keyword>
<dbReference type="GO" id="GO:0004177">
    <property type="term" value="F:aminopeptidase activity"/>
    <property type="evidence" value="ECO:0007669"/>
    <property type="project" value="UniProtKB-KW"/>
</dbReference>
<evidence type="ECO:0000313" key="13">
    <source>
        <dbReference type="Proteomes" id="UP000553632"/>
    </source>
</evidence>
<dbReference type="GO" id="GO:0005737">
    <property type="term" value="C:cytoplasm"/>
    <property type="evidence" value="ECO:0007669"/>
    <property type="project" value="UniProtKB-ARBA"/>
</dbReference>
<dbReference type="FunFam" id="2.30.250.10:FF:000001">
    <property type="entry name" value="Aspartyl aminopeptidase 1"/>
    <property type="match status" value="1"/>
</dbReference>
<dbReference type="InterPro" id="IPR023358">
    <property type="entry name" value="Peptidase_M18_dom2"/>
</dbReference>
<dbReference type="NCBIfam" id="NF002759">
    <property type="entry name" value="PRK02813.1"/>
    <property type="match status" value="1"/>
</dbReference>